<keyword evidence="8" id="KW-1133">Transmembrane helix</keyword>
<dbReference type="SMART" id="SM00387">
    <property type="entry name" value="HATPase_c"/>
    <property type="match status" value="1"/>
</dbReference>
<evidence type="ECO:0000256" key="4">
    <source>
        <dbReference type="ARBA" id="ARBA00022679"/>
    </source>
</evidence>
<evidence type="ECO:0000256" key="8">
    <source>
        <dbReference type="SAM" id="Phobius"/>
    </source>
</evidence>
<evidence type="ECO:0000259" key="9">
    <source>
        <dbReference type="PROSITE" id="PS50109"/>
    </source>
</evidence>
<sequence>MLIFGINSVTPYRISAQSDNLYFKQLSVDEGLPHNLVYSVIQDDFGFLWFGTYGGLSRYDGIKFRTYDHNPTNDASLSSNSVYVLFLDSTGRIWVGTDGGGLNLFDPQSDGFKRFQSSSDHTSISNNQIRAIAEDKNGNIWIGTAEGLNRLDPKLGTFQRYYNTNDLGAISSNNIYSLLVDSDHDLWIGTSNGLNRYLPDSDSFVRYIHDPLKDYSISDGPVVSLYEDDSGKLWIGSFIGGLDLHNPDTNTFKHFRSGQSEHSLSDNTVYAICQDELGMMWIGTANGLNHLDPFTEQFTTYKNRPGDAASLSNNRIRAICQDNSGILWIGTYGGGICKLDLKRSAFTLYYNVAGDTDSLNNNLVFALLEDGPGSIWIGTDGGGLNLLAPDKTIEHFLFKAENLFQTNINSIRALSYQSSSDVLWIGTLAGLIKFNPATGCYKHYPLGGLLGNSVRTIFEDSSGRIWLGTFTGGLALFDPSKESFTFYSHKPENTDSISNNTVYSIVEGDNGTLWVATGDGLNRFDPMSGIFRSYKYQKDIANGLANNHIFDLYKSSEGYLYLATNGGGLSIFDPVTQRFETYTTDDGLASNIVYSVIGDDRSKLWLATNRGLTRYVPDTRQFINFTPYAGLKESVFNWGACTKDSEGKMYFGGDNGFVIIDPDLLETNSHAPPVHITDVIVNDATRHFSSLVADYSTINLKHTENSVSINFAALDYTDPAKNTYRYILEGFNNTWHFTDYSQPFATYTNLDPGTYVFKVWGSNNDGVWNEISTDLTINIAYPFWQTWWFSLLTGCVVLGIIYSGYRLRLKALSDQRNRLEAKVTERTHELEQQYEKERALHEELEREIKRRIQFTRALVHELKTPLTPMVSASDALANGLQAPLWHNLAEQLRQGAVSLNHRIDELLDLAKGEIGILTITPEPTDIKELLEDITAFMFVQAQKQHHSLSLELTEPIPQISLDRERIWQVILNLLNNAFKFTPDGGEIRLHAEVKGNMLVVAVDDNGSGFTSEQQKRLFEPYHQNTYDRERLSGLGIGLALSKILVELHGGTIEVHSIRNKGSRVWFNLPINWQNNGG</sequence>
<keyword evidence="4" id="KW-0808">Transferase</keyword>
<evidence type="ECO:0000256" key="7">
    <source>
        <dbReference type="SAM" id="Coils"/>
    </source>
</evidence>
<gene>
    <name evidence="10" type="ORF">ABV300_02605</name>
</gene>
<dbReference type="GO" id="GO:0000155">
    <property type="term" value="F:phosphorelay sensor kinase activity"/>
    <property type="evidence" value="ECO:0007669"/>
    <property type="project" value="InterPro"/>
</dbReference>
<evidence type="ECO:0000256" key="3">
    <source>
        <dbReference type="ARBA" id="ARBA00022553"/>
    </source>
</evidence>
<dbReference type="Gene3D" id="2.130.10.10">
    <property type="entry name" value="YVTN repeat-like/Quinoprotein amine dehydrogenase"/>
    <property type="match status" value="4"/>
</dbReference>
<dbReference type="Gene3D" id="1.10.287.130">
    <property type="match status" value="1"/>
</dbReference>
<keyword evidence="7" id="KW-0175">Coiled coil</keyword>
<dbReference type="RefSeq" id="WP_353715349.1">
    <property type="nucleotide sequence ID" value="NZ_CP159307.1"/>
</dbReference>
<dbReference type="InterPro" id="IPR036097">
    <property type="entry name" value="HisK_dim/P_sf"/>
</dbReference>
<dbReference type="Gene3D" id="2.60.40.10">
    <property type="entry name" value="Immunoglobulins"/>
    <property type="match status" value="1"/>
</dbReference>
<feature type="transmembrane region" description="Helical" evidence="8">
    <location>
        <begin position="787"/>
        <end position="805"/>
    </location>
</feature>
<dbReference type="InterPro" id="IPR003594">
    <property type="entry name" value="HATPase_dom"/>
</dbReference>
<feature type="domain" description="Histidine kinase" evidence="9">
    <location>
        <begin position="857"/>
        <end position="1072"/>
    </location>
</feature>
<dbReference type="SUPFAM" id="SSF55874">
    <property type="entry name" value="ATPase domain of HSP90 chaperone/DNA topoisomerase II/histidine kinase"/>
    <property type="match status" value="1"/>
</dbReference>
<dbReference type="Gene3D" id="3.30.565.10">
    <property type="entry name" value="Histidine kinase-like ATPase, C-terminal domain"/>
    <property type="match status" value="1"/>
</dbReference>
<dbReference type="CDD" id="cd00082">
    <property type="entry name" value="HisKA"/>
    <property type="match status" value="1"/>
</dbReference>
<dbReference type="PROSITE" id="PS50109">
    <property type="entry name" value="HIS_KIN"/>
    <property type="match status" value="1"/>
</dbReference>
<dbReference type="FunFam" id="3.30.565.10:FF:000006">
    <property type="entry name" value="Sensor histidine kinase WalK"/>
    <property type="match status" value="1"/>
</dbReference>
<dbReference type="InterPro" id="IPR013783">
    <property type="entry name" value="Ig-like_fold"/>
</dbReference>
<evidence type="ECO:0000313" key="10">
    <source>
        <dbReference type="EMBL" id="XCH34167.1"/>
    </source>
</evidence>
<protein>
    <recommendedName>
        <fullName evidence="2">histidine kinase</fullName>
        <ecNumber evidence="2">2.7.13.3</ecNumber>
    </recommendedName>
</protein>
<dbReference type="EC" id="2.7.13.3" evidence="2"/>
<proteinExistence type="predicted"/>
<dbReference type="PANTHER" id="PTHR43547">
    <property type="entry name" value="TWO-COMPONENT HISTIDINE KINASE"/>
    <property type="match status" value="1"/>
</dbReference>
<organism evidence="10">
    <name type="scientific">Dehalogenimonas sp. 4OHTPN</name>
    <dbReference type="NCBI Taxonomy" id="3166643"/>
    <lineage>
        <taxon>Bacteria</taxon>
        <taxon>Bacillati</taxon>
        <taxon>Chloroflexota</taxon>
        <taxon>Dehalococcoidia</taxon>
        <taxon>Dehalococcoidales</taxon>
        <taxon>Dehalococcoidaceae</taxon>
        <taxon>Dehalogenimonas</taxon>
    </lineage>
</organism>
<dbReference type="InterPro" id="IPR015943">
    <property type="entry name" value="WD40/YVTN_repeat-like_dom_sf"/>
</dbReference>
<evidence type="ECO:0000256" key="1">
    <source>
        <dbReference type="ARBA" id="ARBA00000085"/>
    </source>
</evidence>
<keyword evidence="8" id="KW-0472">Membrane</keyword>
<evidence type="ECO:0000256" key="2">
    <source>
        <dbReference type="ARBA" id="ARBA00012438"/>
    </source>
</evidence>
<dbReference type="InterPro" id="IPR004358">
    <property type="entry name" value="Sig_transdc_His_kin-like_C"/>
</dbReference>
<evidence type="ECO:0000256" key="6">
    <source>
        <dbReference type="ARBA" id="ARBA00023012"/>
    </source>
</evidence>
<dbReference type="InterPro" id="IPR003661">
    <property type="entry name" value="HisK_dim/P_dom"/>
</dbReference>
<dbReference type="EMBL" id="CP159307">
    <property type="protein sequence ID" value="XCH34167.1"/>
    <property type="molecule type" value="Genomic_DNA"/>
</dbReference>
<comment type="catalytic activity">
    <reaction evidence="1">
        <text>ATP + protein L-histidine = ADP + protein N-phospho-L-histidine.</text>
        <dbReference type="EC" id="2.7.13.3"/>
    </reaction>
</comment>
<keyword evidence="6" id="KW-0902">Two-component regulatory system</keyword>
<reference evidence="10" key="1">
    <citation type="submission" date="2024-06" db="EMBL/GenBank/DDBJ databases">
        <title>A Novel Isolate, Dehalogenimonas sp. Strain 4OHTPN, Dechlorinates Aromatic 4 Hydroxy chlorothalonil by a Novel Reductive Dehalogenase.</title>
        <authorList>
            <person name="Liu G."/>
        </authorList>
    </citation>
    <scope>NUCLEOTIDE SEQUENCE</scope>
    <source>
        <strain evidence="10">4OHTPN</strain>
    </source>
</reference>
<keyword evidence="8" id="KW-0812">Transmembrane</keyword>
<dbReference type="SUPFAM" id="SSF47384">
    <property type="entry name" value="Homodimeric domain of signal transducing histidine kinase"/>
    <property type="match status" value="1"/>
</dbReference>
<dbReference type="InterPro" id="IPR036890">
    <property type="entry name" value="HATPase_C_sf"/>
</dbReference>
<accession>A0AAU8GCF5</accession>
<dbReference type="Pfam" id="PF07494">
    <property type="entry name" value="Reg_prop"/>
    <property type="match status" value="10"/>
</dbReference>
<dbReference type="PANTHER" id="PTHR43547:SF2">
    <property type="entry name" value="HYBRID SIGNAL TRANSDUCTION HISTIDINE KINASE C"/>
    <property type="match status" value="1"/>
</dbReference>
<keyword evidence="5" id="KW-0418">Kinase</keyword>
<dbReference type="Pfam" id="PF07495">
    <property type="entry name" value="Y_Y_Y"/>
    <property type="match status" value="1"/>
</dbReference>
<dbReference type="PRINTS" id="PR00344">
    <property type="entry name" value="BCTRLSENSOR"/>
</dbReference>
<dbReference type="InterPro" id="IPR011110">
    <property type="entry name" value="Reg_prop"/>
</dbReference>
<keyword evidence="3" id="KW-0597">Phosphoprotein</keyword>
<dbReference type="InterPro" id="IPR011123">
    <property type="entry name" value="Y_Y_Y"/>
</dbReference>
<dbReference type="Pfam" id="PF00512">
    <property type="entry name" value="HisKA"/>
    <property type="match status" value="1"/>
</dbReference>
<name>A0AAU8GCF5_9CHLR</name>
<dbReference type="Pfam" id="PF02518">
    <property type="entry name" value="HATPase_c"/>
    <property type="match status" value="1"/>
</dbReference>
<feature type="coiled-coil region" evidence="7">
    <location>
        <begin position="802"/>
        <end position="847"/>
    </location>
</feature>
<dbReference type="InterPro" id="IPR005467">
    <property type="entry name" value="His_kinase_dom"/>
</dbReference>
<evidence type="ECO:0000256" key="5">
    <source>
        <dbReference type="ARBA" id="ARBA00022777"/>
    </source>
</evidence>
<dbReference type="AlphaFoldDB" id="A0AAU8GCF5"/>
<dbReference type="SMART" id="SM00388">
    <property type="entry name" value="HisKA"/>
    <property type="match status" value="1"/>
</dbReference>
<dbReference type="SUPFAM" id="SSF63829">
    <property type="entry name" value="Calcium-dependent phosphotriesterase"/>
    <property type="match status" value="2"/>
</dbReference>